<keyword evidence="4" id="KW-1185">Reference proteome</keyword>
<gene>
    <name evidence="3" type="ORF">SM757_24225</name>
</gene>
<protein>
    <submittedName>
        <fullName evidence="3">DUF2189 domain-containing protein</fullName>
    </submittedName>
</protein>
<keyword evidence="2" id="KW-0472">Membrane</keyword>
<dbReference type="Pfam" id="PF09955">
    <property type="entry name" value="DUF2189"/>
    <property type="match status" value="1"/>
</dbReference>
<proteinExistence type="predicted"/>
<feature type="transmembrane region" description="Helical" evidence="2">
    <location>
        <begin position="58"/>
        <end position="76"/>
    </location>
</feature>
<reference evidence="3 4" key="1">
    <citation type="submission" date="2023-11" db="EMBL/GenBank/DDBJ databases">
        <title>Draft genome of Azohydromonas lata strain H1 (DSM1123), a polyhydroxyalkanoate producer.</title>
        <authorList>
            <person name="Traversa D."/>
            <person name="D'Addabbo P."/>
            <person name="Pazzani C."/>
            <person name="Manzari C."/>
            <person name="Chiara M."/>
            <person name="Scrascia M."/>
        </authorList>
    </citation>
    <scope>NUCLEOTIDE SEQUENCE [LARGE SCALE GENOMIC DNA]</scope>
    <source>
        <strain evidence="3 4">H1</strain>
    </source>
</reference>
<evidence type="ECO:0000313" key="4">
    <source>
        <dbReference type="Proteomes" id="UP001293718"/>
    </source>
</evidence>
<feature type="transmembrane region" description="Helical" evidence="2">
    <location>
        <begin position="82"/>
        <end position="103"/>
    </location>
</feature>
<evidence type="ECO:0000256" key="2">
    <source>
        <dbReference type="SAM" id="Phobius"/>
    </source>
</evidence>
<dbReference type="Proteomes" id="UP001293718">
    <property type="component" value="Unassembled WGS sequence"/>
</dbReference>
<dbReference type="EMBL" id="JAXOJX010000048">
    <property type="protein sequence ID" value="MDZ5459690.1"/>
    <property type="molecule type" value="Genomic_DNA"/>
</dbReference>
<dbReference type="RefSeq" id="WP_322467358.1">
    <property type="nucleotide sequence ID" value="NZ_JAXOJX010000048.1"/>
</dbReference>
<feature type="transmembrane region" description="Helical" evidence="2">
    <location>
        <begin position="225"/>
        <end position="258"/>
    </location>
</feature>
<name>A0ABU5ILA5_9BURK</name>
<keyword evidence="2" id="KW-0812">Transmembrane</keyword>
<accession>A0ABU5ILA5</accession>
<feature type="transmembrane region" description="Helical" evidence="2">
    <location>
        <begin position="124"/>
        <end position="143"/>
    </location>
</feature>
<feature type="transmembrane region" description="Helical" evidence="2">
    <location>
        <begin position="174"/>
        <end position="204"/>
    </location>
</feature>
<feature type="region of interest" description="Disordered" evidence="1">
    <location>
        <begin position="1"/>
        <end position="24"/>
    </location>
</feature>
<evidence type="ECO:0000256" key="1">
    <source>
        <dbReference type="SAM" id="MobiDB-lite"/>
    </source>
</evidence>
<sequence>MDHTLDRHSLAQAAPTSRTDAAVSDAADPEVRAIGLDSPWRWLRMGWRDVMRSPAPSLGLGVLVAAVGMLLTTAAWKATYVAPALLGGFLLVGPFLAIALYGLAQQLEAGQPPDLRASVRGLQAHAGSIAMLGLMLALAYILWERSAAILFAFYYQGQAIKLSQLLSELMAGQYLALGLMFLASGALAAAVVFALTVVSAPLLVDRPVDVVTAAMTSLRCCRRNALPLLVWAAIIAALTLLGFLTAMLGLIFVFPLLAHASWHAYRDMVERGN</sequence>
<comment type="caution">
    <text evidence="3">The sequence shown here is derived from an EMBL/GenBank/DDBJ whole genome shotgun (WGS) entry which is preliminary data.</text>
</comment>
<keyword evidence="2" id="KW-1133">Transmembrane helix</keyword>
<evidence type="ECO:0000313" key="3">
    <source>
        <dbReference type="EMBL" id="MDZ5459690.1"/>
    </source>
</evidence>
<organism evidence="3 4">
    <name type="scientific">Azohydromonas lata</name>
    <dbReference type="NCBI Taxonomy" id="45677"/>
    <lineage>
        <taxon>Bacteria</taxon>
        <taxon>Pseudomonadati</taxon>
        <taxon>Pseudomonadota</taxon>
        <taxon>Betaproteobacteria</taxon>
        <taxon>Burkholderiales</taxon>
        <taxon>Sphaerotilaceae</taxon>
        <taxon>Azohydromonas</taxon>
    </lineage>
</organism>
<dbReference type="InterPro" id="IPR018692">
    <property type="entry name" value="DUF2189"/>
</dbReference>